<feature type="non-terminal residue" evidence="3">
    <location>
        <position position="1"/>
    </location>
</feature>
<dbReference type="EMBL" id="CAJVCH010571319">
    <property type="protein sequence ID" value="CAG7837196.1"/>
    <property type="molecule type" value="Genomic_DNA"/>
</dbReference>
<dbReference type="Proteomes" id="UP000708208">
    <property type="component" value="Unassembled WGS sequence"/>
</dbReference>
<dbReference type="Pfam" id="PF00650">
    <property type="entry name" value="CRAL_TRIO"/>
    <property type="match status" value="1"/>
</dbReference>
<evidence type="ECO:0000256" key="1">
    <source>
        <dbReference type="SAM" id="SignalP"/>
    </source>
</evidence>
<feature type="chain" id="PRO_5035254771" description="CRAL-TRIO domain-containing protein" evidence="1">
    <location>
        <begin position="22"/>
        <end position="137"/>
    </location>
</feature>
<accession>A0A8J2Q6R0</accession>
<gene>
    <name evidence="3" type="ORF">AFUS01_LOCUS46344</name>
</gene>
<organism evidence="3 4">
    <name type="scientific">Allacma fusca</name>
    <dbReference type="NCBI Taxonomy" id="39272"/>
    <lineage>
        <taxon>Eukaryota</taxon>
        <taxon>Metazoa</taxon>
        <taxon>Ecdysozoa</taxon>
        <taxon>Arthropoda</taxon>
        <taxon>Hexapoda</taxon>
        <taxon>Collembola</taxon>
        <taxon>Symphypleona</taxon>
        <taxon>Sminthuridae</taxon>
        <taxon>Allacma</taxon>
    </lineage>
</organism>
<reference evidence="3" key="1">
    <citation type="submission" date="2021-06" db="EMBL/GenBank/DDBJ databases">
        <authorList>
            <person name="Hodson N. C."/>
            <person name="Mongue J. A."/>
            <person name="Jaron S. K."/>
        </authorList>
    </citation>
    <scope>NUCLEOTIDE SEQUENCE</scope>
</reference>
<dbReference type="AlphaFoldDB" id="A0A8J2Q6R0"/>
<keyword evidence="4" id="KW-1185">Reference proteome</keyword>
<dbReference type="OrthoDB" id="1434354at2759"/>
<feature type="domain" description="CRAL-TRIO" evidence="2">
    <location>
        <begin position="51"/>
        <end position="134"/>
    </location>
</feature>
<evidence type="ECO:0000259" key="2">
    <source>
        <dbReference type="Pfam" id="PF00650"/>
    </source>
</evidence>
<evidence type="ECO:0000313" key="4">
    <source>
        <dbReference type="Proteomes" id="UP000708208"/>
    </source>
</evidence>
<evidence type="ECO:0000313" key="3">
    <source>
        <dbReference type="EMBL" id="CAG7837196.1"/>
    </source>
</evidence>
<keyword evidence="1" id="KW-0732">Signal</keyword>
<comment type="caution">
    <text evidence="3">The sequence shown here is derived from an EMBL/GenBank/DDBJ whole genome shotgun (WGS) entry which is preliminary data.</text>
</comment>
<sequence length="137" mass="16025">MRLHCLIVSLLLVIDFVPLDGQLLKEDLAPELRYLFEEDYDTWEAPAGIQKNYPYYLSGFDDDGRPIWVVEIGKWDIKSAVERGEEWEKIFTKYCNQWLYRVIQSVGLKSTEENTVKEAITIHDYEGFSLDQLNSAK</sequence>
<protein>
    <recommendedName>
        <fullName evidence="2">CRAL-TRIO domain-containing protein</fullName>
    </recommendedName>
</protein>
<feature type="signal peptide" evidence="1">
    <location>
        <begin position="1"/>
        <end position="21"/>
    </location>
</feature>
<dbReference type="InterPro" id="IPR001251">
    <property type="entry name" value="CRAL-TRIO_dom"/>
</dbReference>
<name>A0A8J2Q6R0_9HEXA</name>
<proteinExistence type="predicted"/>